<evidence type="ECO:0000313" key="3">
    <source>
        <dbReference type="EMBL" id="RCH86280.1"/>
    </source>
</evidence>
<dbReference type="PANTHER" id="PTHR28125:SF3">
    <property type="entry name" value="TRANSCRIPTION REGULATOR RUA1 C-TERMINAL DOMAIN-CONTAINING PROTEIN"/>
    <property type="match status" value="1"/>
</dbReference>
<accession>A0A367J8N7</accession>
<comment type="caution">
    <text evidence="3">The sequence shown here is derived from an EMBL/GenBank/DDBJ whole genome shotgun (WGS) entry which is preliminary data.</text>
</comment>
<evidence type="ECO:0000256" key="1">
    <source>
        <dbReference type="SAM" id="MobiDB-lite"/>
    </source>
</evidence>
<sequence>MPFTTTMNSNNQDMFAATCWQKVYLEDKNQSNSTDVPWTEFNQDLSFLYTLDKDIGSTSNKAVERKYSDTFVATTIDPESPSSSIVTEDVILFNHPFRRYSSLELESETTSQLGLGYHPPPPMHPYQVQPTLTYFSLPASDTSFSPCQISWQQNTFSKDTLVSHASNTPICQATKKRCVEDVSPTIVPSFSEPIPISTDPWAPSSIYRKRTKSVRELNGFTACDSHGSNTHMLYPSYIPTQENDSISYTSSPMVPTPPSIITATEEKQSYMLPNSHFVSDGMPRRQKLRYDGDYYTPKWVRYTGHLKEGYCDSCHPGKWLQLKNSAYWYHKQFCHGISSVSGKPFMKPLDQRMGKGDMIEGLCHQCRHYVPICNGKKKNNYMLWYRHAHKCHLYEKPKATPKKPSRRLSDDDASWLK</sequence>
<dbReference type="InterPro" id="IPR028012">
    <property type="entry name" value="Rua1_C"/>
</dbReference>
<protein>
    <recommendedName>
        <fullName evidence="2">Transcription regulator Rua1 C-terminal domain-containing protein</fullName>
    </recommendedName>
</protein>
<evidence type="ECO:0000259" key="2">
    <source>
        <dbReference type="Pfam" id="PF14616"/>
    </source>
</evidence>
<keyword evidence="4" id="KW-1185">Reference proteome</keyword>
<evidence type="ECO:0000313" key="4">
    <source>
        <dbReference type="Proteomes" id="UP000253551"/>
    </source>
</evidence>
<dbReference type="AlphaFoldDB" id="A0A367J8N7"/>
<dbReference type="STRING" id="4846.A0A367J8N7"/>
<feature type="region of interest" description="Disordered" evidence="1">
    <location>
        <begin position="397"/>
        <end position="417"/>
    </location>
</feature>
<reference evidence="3 4" key="1">
    <citation type="journal article" date="2018" name="G3 (Bethesda)">
        <title>Phylogenetic and Phylogenomic Definition of Rhizopus Species.</title>
        <authorList>
            <person name="Gryganskyi A.P."/>
            <person name="Golan J."/>
            <person name="Dolatabadi S."/>
            <person name="Mondo S."/>
            <person name="Robb S."/>
            <person name="Idnurm A."/>
            <person name="Muszewska A."/>
            <person name="Steczkiewicz K."/>
            <person name="Masonjones S."/>
            <person name="Liao H.L."/>
            <person name="Gajdeczka M.T."/>
            <person name="Anike F."/>
            <person name="Vuek A."/>
            <person name="Anishchenko I.M."/>
            <person name="Voigt K."/>
            <person name="de Hoog G.S."/>
            <person name="Smith M.E."/>
            <person name="Heitman J."/>
            <person name="Vilgalys R."/>
            <person name="Stajich J.E."/>
        </authorList>
    </citation>
    <scope>NUCLEOTIDE SEQUENCE [LARGE SCALE GENOMIC DNA]</scope>
    <source>
        <strain evidence="3 4">LSU 92-RS-03</strain>
    </source>
</reference>
<dbReference type="PANTHER" id="PTHR28125">
    <property type="entry name" value="MEIOTIC EXPRESSION UP-REGULATED PROTEIN 26"/>
    <property type="match status" value="1"/>
</dbReference>
<proteinExistence type="predicted"/>
<dbReference type="Proteomes" id="UP000253551">
    <property type="component" value="Unassembled WGS sequence"/>
</dbReference>
<feature type="domain" description="Transcription regulator Rua1 C-terminal" evidence="2">
    <location>
        <begin position="293"/>
        <end position="392"/>
    </location>
</feature>
<organism evidence="3 4">
    <name type="scientific">Rhizopus stolonifer</name>
    <name type="common">Rhizopus nigricans</name>
    <dbReference type="NCBI Taxonomy" id="4846"/>
    <lineage>
        <taxon>Eukaryota</taxon>
        <taxon>Fungi</taxon>
        <taxon>Fungi incertae sedis</taxon>
        <taxon>Mucoromycota</taxon>
        <taxon>Mucoromycotina</taxon>
        <taxon>Mucoromycetes</taxon>
        <taxon>Mucorales</taxon>
        <taxon>Mucorineae</taxon>
        <taxon>Rhizopodaceae</taxon>
        <taxon>Rhizopus</taxon>
    </lineage>
</organism>
<gene>
    <name evidence="3" type="ORF">CU098_005086</name>
</gene>
<name>A0A367J8N7_RHIST</name>
<dbReference type="Pfam" id="PF14616">
    <property type="entry name" value="Rua1_C"/>
    <property type="match status" value="1"/>
</dbReference>
<dbReference type="OrthoDB" id="5595379at2759"/>
<dbReference type="EMBL" id="PJQM01003972">
    <property type="protein sequence ID" value="RCH86280.1"/>
    <property type="molecule type" value="Genomic_DNA"/>
</dbReference>